<evidence type="ECO:0000256" key="1">
    <source>
        <dbReference type="SAM" id="SignalP"/>
    </source>
</evidence>
<organism evidence="2 3">
    <name type="scientific">Temnothorax longispinosus</name>
    <dbReference type="NCBI Taxonomy" id="300112"/>
    <lineage>
        <taxon>Eukaryota</taxon>
        <taxon>Metazoa</taxon>
        <taxon>Ecdysozoa</taxon>
        <taxon>Arthropoda</taxon>
        <taxon>Hexapoda</taxon>
        <taxon>Insecta</taxon>
        <taxon>Pterygota</taxon>
        <taxon>Neoptera</taxon>
        <taxon>Endopterygota</taxon>
        <taxon>Hymenoptera</taxon>
        <taxon>Apocrita</taxon>
        <taxon>Aculeata</taxon>
        <taxon>Formicoidea</taxon>
        <taxon>Formicidae</taxon>
        <taxon>Myrmicinae</taxon>
        <taxon>Temnothorax</taxon>
    </lineage>
</organism>
<reference evidence="2 3" key="1">
    <citation type="journal article" date="2019" name="Philos. Trans. R. Soc. Lond., B, Biol. Sci.">
        <title>Ant behaviour and brain gene expression of defending hosts depend on the ecological success of the intruding social parasite.</title>
        <authorList>
            <person name="Kaur R."/>
            <person name="Stoldt M."/>
            <person name="Jongepier E."/>
            <person name="Feldmeyer B."/>
            <person name="Menzel F."/>
            <person name="Bornberg-Bauer E."/>
            <person name="Foitzik S."/>
        </authorList>
    </citation>
    <scope>NUCLEOTIDE SEQUENCE [LARGE SCALE GENOMIC DNA]</scope>
    <source>
        <tissue evidence="2">Whole body</tissue>
    </source>
</reference>
<comment type="caution">
    <text evidence="2">The sequence shown here is derived from an EMBL/GenBank/DDBJ whole genome shotgun (WGS) entry which is preliminary data.</text>
</comment>
<feature type="signal peptide" evidence="1">
    <location>
        <begin position="1"/>
        <end position="23"/>
    </location>
</feature>
<feature type="chain" id="PRO_5020538079" evidence="1">
    <location>
        <begin position="24"/>
        <end position="462"/>
    </location>
</feature>
<protein>
    <submittedName>
        <fullName evidence="2">Uncharacterized protein</fullName>
    </submittedName>
</protein>
<dbReference type="EMBL" id="QBLH01003605">
    <property type="protein sequence ID" value="TGZ37113.1"/>
    <property type="molecule type" value="Genomic_DNA"/>
</dbReference>
<dbReference type="AlphaFoldDB" id="A0A4S2JME4"/>
<gene>
    <name evidence="2" type="ORF">DBV15_05812</name>
</gene>
<keyword evidence="3" id="KW-1185">Reference proteome</keyword>
<evidence type="ECO:0000313" key="3">
    <source>
        <dbReference type="Proteomes" id="UP000310200"/>
    </source>
</evidence>
<evidence type="ECO:0000313" key="2">
    <source>
        <dbReference type="EMBL" id="TGZ37113.1"/>
    </source>
</evidence>
<proteinExistence type="predicted"/>
<sequence>MKNLLSLLSILTISGTAVSSVIAASPYQKHEQIDLENNKINFLERSTKQNNNKPIIINSYQSKNHTPITYNVNYNNYRSMVANWSKRRQYNNYSSLYLVVDWFDYADTFDKFRDKYPSVTIETNGKAISTSTFGDVGKGKFGTLHFDTITFNNDDIRKINIVDAYDSRKVKYNIYVKIGLGFKRLGSKLYLIPFIDGALYSVGAYKRYLDFGLDVSIITFNPKRDPGKHHIPITYNVNYYNYRSMVANWSKRKEYNDYSSLYLVVDYFDYADTFDKFRENYSSVTIETSGKAISMATFGDIGKGKFGTLHFDTINFNNNDIRKINIVDASDKKTAKYNIHVKIGLGFKQLGSKLYLIPFIDGALYSVGAYKRYLDFGLHIIVDCFDYAETFDKFRNNYPSVTIETNGKAISRSTFGDVGKGKFASATERPAPRAAPRTSKDCFVKHATTTANCLNTSMPQAH</sequence>
<name>A0A4S2JME4_9HYME</name>
<dbReference type="Proteomes" id="UP000310200">
    <property type="component" value="Unassembled WGS sequence"/>
</dbReference>
<accession>A0A4S2JME4</accession>
<keyword evidence="1" id="KW-0732">Signal</keyword>